<sequence length="370" mass="42075">MSILTEKMFIFLISANGGKIGFARSQENFCNDMKYLKPTVLIGVPRLLEFLHNKIKKEIDNLSGLSKTMYLKGLSVKLQNYKSTGKLRHKVWDSLVFKKSRKLLGGKVKFLIVGSTICNKEIINSLRIHLGCYITEGYGLVESTGCTLCAYPNDINCGYIGGPLMNIDIRLHATGFIIDDYDYYYGELFIKGDPVSGKYYGISGTSLDNKGWLRTGDLVALLPENGALKFIDRIDYIIKSKSGKCVCVQKLELLYRQSDIVAQILCVGSNRIEGTVAIVVPNKDYVMEKWKGEDFVNICRTSEFMSEIIKHFLIIEKTYELKEHEKILKVHIETEPWVSEEYITPTLKTKRNRLLDKYSNEILSLILEIA</sequence>
<dbReference type="GO" id="GO:0005783">
    <property type="term" value="C:endoplasmic reticulum"/>
    <property type="evidence" value="ECO:0007669"/>
    <property type="project" value="TreeGrafter"/>
</dbReference>
<dbReference type="GO" id="GO:0016020">
    <property type="term" value="C:membrane"/>
    <property type="evidence" value="ECO:0007669"/>
    <property type="project" value="TreeGrafter"/>
</dbReference>
<keyword evidence="2" id="KW-0067">ATP-binding</keyword>
<comment type="caution">
    <text evidence="4">The sequence shown here is derived from an EMBL/GenBank/DDBJ whole genome shotgun (WGS) entry which is preliminary data.</text>
</comment>
<protein>
    <recommendedName>
        <fullName evidence="3">AMP-dependent synthetase/ligase domain-containing protein</fullName>
    </recommendedName>
</protein>
<dbReference type="PANTHER" id="PTHR43272:SF33">
    <property type="entry name" value="AMP-BINDING DOMAIN-CONTAINING PROTEIN-RELATED"/>
    <property type="match status" value="1"/>
</dbReference>
<gene>
    <name evidence="4" type="ORF">SteCoe_16940</name>
</gene>
<dbReference type="EMBL" id="MPUH01000342">
    <property type="protein sequence ID" value="OMJ82396.1"/>
    <property type="molecule type" value="Genomic_DNA"/>
</dbReference>
<evidence type="ECO:0000256" key="2">
    <source>
        <dbReference type="ARBA" id="ARBA00022840"/>
    </source>
</evidence>
<dbReference type="Proteomes" id="UP000187209">
    <property type="component" value="Unassembled WGS sequence"/>
</dbReference>
<dbReference type="PANTHER" id="PTHR43272">
    <property type="entry name" value="LONG-CHAIN-FATTY-ACID--COA LIGASE"/>
    <property type="match status" value="1"/>
</dbReference>
<dbReference type="GO" id="GO:0004467">
    <property type="term" value="F:long-chain fatty acid-CoA ligase activity"/>
    <property type="evidence" value="ECO:0007669"/>
    <property type="project" value="TreeGrafter"/>
</dbReference>
<organism evidence="4 5">
    <name type="scientific">Stentor coeruleus</name>
    <dbReference type="NCBI Taxonomy" id="5963"/>
    <lineage>
        <taxon>Eukaryota</taxon>
        <taxon>Sar</taxon>
        <taxon>Alveolata</taxon>
        <taxon>Ciliophora</taxon>
        <taxon>Postciliodesmatophora</taxon>
        <taxon>Heterotrichea</taxon>
        <taxon>Heterotrichida</taxon>
        <taxon>Stentoridae</taxon>
        <taxon>Stentor</taxon>
    </lineage>
</organism>
<dbReference type="GO" id="GO:0005524">
    <property type="term" value="F:ATP binding"/>
    <property type="evidence" value="ECO:0007669"/>
    <property type="project" value="UniProtKB-KW"/>
</dbReference>
<accession>A0A1R2C063</accession>
<dbReference type="Pfam" id="PF00501">
    <property type="entry name" value="AMP-binding"/>
    <property type="match status" value="1"/>
</dbReference>
<reference evidence="4 5" key="1">
    <citation type="submission" date="2016-11" db="EMBL/GenBank/DDBJ databases">
        <title>The macronuclear genome of Stentor coeruleus: a giant cell with tiny introns.</title>
        <authorList>
            <person name="Slabodnick M."/>
            <person name="Ruby J.G."/>
            <person name="Reiff S.B."/>
            <person name="Swart E.C."/>
            <person name="Gosai S."/>
            <person name="Prabakaran S."/>
            <person name="Witkowska E."/>
            <person name="Larue G.E."/>
            <person name="Fisher S."/>
            <person name="Freeman R.M."/>
            <person name="Gunawardena J."/>
            <person name="Chu W."/>
            <person name="Stover N.A."/>
            <person name="Gregory B.D."/>
            <person name="Nowacki M."/>
            <person name="Derisi J."/>
            <person name="Roy S.W."/>
            <person name="Marshall W.F."/>
            <person name="Sood P."/>
        </authorList>
    </citation>
    <scope>NUCLEOTIDE SEQUENCE [LARGE SCALE GENOMIC DNA]</scope>
    <source>
        <strain evidence="4">WM001</strain>
    </source>
</reference>
<name>A0A1R2C063_9CILI</name>
<evidence type="ECO:0000259" key="3">
    <source>
        <dbReference type="Pfam" id="PF00501"/>
    </source>
</evidence>
<keyword evidence="5" id="KW-1185">Reference proteome</keyword>
<dbReference type="InterPro" id="IPR000873">
    <property type="entry name" value="AMP-dep_synth/lig_dom"/>
</dbReference>
<dbReference type="InterPro" id="IPR042099">
    <property type="entry name" value="ANL_N_sf"/>
</dbReference>
<dbReference type="AlphaFoldDB" id="A0A1R2C063"/>
<proteinExistence type="predicted"/>
<evidence type="ECO:0000313" key="4">
    <source>
        <dbReference type="EMBL" id="OMJ82396.1"/>
    </source>
</evidence>
<keyword evidence="1" id="KW-0547">Nucleotide-binding</keyword>
<evidence type="ECO:0000313" key="5">
    <source>
        <dbReference type="Proteomes" id="UP000187209"/>
    </source>
</evidence>
<dbReference type="Gene3D" id="3.40.50.12780">
    <property type="entry name" value="N-terminal domain of ligase-like"/>
    <property type="match status" value="1"/>
</dbReference>
<dbReference type="SUPFAM" id="SSF56801">
    <property type="entry name" value="Acetyl-CoA synthetase-like"/>
    <property type="match status" value="1"/>
</dbReference>
<evidence type="ECO:0000256" key="1">
    <source>
        <dbReference type="ARBA" id="ARBA00022741"/>
    </source>
</evidence>
<feature type="domain" description="AMP-dependent synthetase/ligase" evidence="3">
    <location>
        <begin position="8"/>
        <end position="200"/>
    </location>
</feature>